<dbReference type="InterPro" id="IPR014729">
    <property type="entry name" value="Rossmann-like_a/b/a_fold"/>
</dbReference>
<reference evidence="2 3" key="1">
    <citation type="submission" date="2023-03" db="EMBL/GenBank/DDBJ databases">
        <title>Genome sequence of Microbacterium sp. KACC 23027.</title>
        <authorList>
            <person name="Kim S."/>
            <person name="Heo J."/>
            <person name="Kwon S.-W."/>
        </authorList>
    </citation>
    <scope>NUCLEOTIDE SEQUENCE [LARGE SCALE GENOMIC DNA]</scope>
    <source>
        <strain evidence="2 3">KACC 23027</strain>
    </source>
</reference>
<evidence type="ECO:0000313" key="2">
    <source>
        <dbReference type="EMBL" id="WEG08704.1"/>
    </source>
</evidence>
<name>A0ABY8BX19_9MICO</name>
<dbReference type="Gene3D" id="3.40.50.620">
    <property type="entry name" value="HUPs"/>
    <property type="match status" value="1"/>
</dbReference>
<dbReference type="Proteomes" id="UP001214553">
    <property type="component" value="Chromosome"/>
</dbReference>
<dbReference type="Pfam" id="PF02698">
    <property type="entry name" value="DUF218"/>
    <property type="match status" value="1"/>
</dbReference>
<gene>
    <name evidence="2" type="ORF">PU630_15885</name>
</gene>
<dbReference type="InterPro" id="IPR003848">
    <property type="entry name" value="DUF218"/>
</dbReference>
<proteinExistence type="predicted"/>
<accession>A0ABY8BX19</accession>
<evidence type="ECO:0000313" key="3">
    <source>
        <dbReference type="Proteomes" id="UP001214553"/>
    </source>
</evidence>
<organism evidence="2 3">
    <name type="scientific">Microbacterium horticulturae</name>
    <dbReference type="NCBI Taxonomy" id="3028316"/>
    <lineage>
        <taxon>Bacteria</taxon>
        <taxon>Bacillati</taxon>
        <taxon>Actinomycetota</taxon>
        <taxon>Actinomycetes</taxon>
        <taxon>Micrococcales</taxon>
        <taxon>Microbacteriaceae</taxon>
        <taxon>Microbacterium</taxon>
    </lineage>
</organism>
<feature type="domain" description="DUF218" evidence="1">
    <location>
        <begin position="49"/>
        <end position="161"/>
    </location>
</feature>
<keyword evidence="3" id="KW-1185">Reference proteome</keyword>
<sequence>MRAYAGLVRARLIAIPLGVLGGVLAWGEYLNWRASRRELGPGVPHPRSEAVVVLGFGNKGRRANLVNRYRVRAGIRSLDGPDAVLVVCGGAVEGDDPEADVMARYARDARGYAGRLLRERASGTTEENIRNAIPMIENADVIKVVSDPLHALRGRTYLRMLRPDLAARLVRGREYRFGELTWLKPFAAVAGMIGLRRVRREAAE</sequence>
<evidence type="ECO:0000259" key="1">
    <source>
        <dbReference type="Pfam" id="PF02698"/>
    </source>
</evidence>
<dbReference type="EMBL" id="CP119108">
    <property type="protein sequence ID" value="WEG08704.1"/>
    <property type="molecule type" value="Genomic_DNA"/>
</dbReference>
<dbReference type="CDD" id="cd06259">
    <property type="entry name" value="YdcF-like"/>
    <property type="match status" value="1"/>
</dbReference>
<protein>
    <submittedName>
        <fullName evidence="2">YdcF family protein</fullName>
    </submittedName>
</protein>
<dbReference type="RefSeq" id="WP_275278033.1">
    <property type="nucleotide sequence ID" value="NZ_CP119108.1"/>
</dbReference>